<keyword evidence="1" id="KW-0472">Membrane</keyword>
<dbReference type="AlphaFoldDB" id="A0A0D0D6R1"/>
<feature type="transmembrane region" description="Helical" evidence="1">
    <location>
        <begin position="36"/>
        <end position="57"/>
    </location>
</feature>
<evidence type="ECO:0000313" key="3">
    <source>
        <dbReference type="Proteomes" id="UP000054538"/>
    </source>
</evidence>
<feature type="transmembrane region" description="Helical" evidence="1">
    <location>
        <begin position="6"/>
        <end position="24"/>
    </location>
</feature>
<reference evidence="2 3" key="1">
    <citation type="submission" date="2014-04" db="EMBL/GenBank/DDBJ databases">
        <authorList>
            <consortium name="DOE Joint Genome Institute"/>
            <person name="Kuo A."/>
            <person name="Kohler A."/>
            <person name="Jargeat P."/>
            <person name="Nagy L.G."/>
            <person name="Floudas D."/>
            <person name="Copeland A."/>
            <person name="Barry K.W."/>
            <person name="Cichocki N."/>
            <person name="Veneault-Fourrey C."/>
            <person name="LaButti K."/>
            <person name="Lindquist E.A."/>
            <person name="Lipzen A."/>
            <person name="Lundell T."/>
            <person name="Morin E."/>
            <person name="Murat C."/>
            <person name="Sun H."/>
            <person name="Tunlid A."/>
            <person name="Henrissat B."/>
            <person name="Grigoriev I.V."/>
            <person name="Hibbett D.S."/>
            <person name="Martin F."/>
            <person name="Nordberg H.P."/>
            <person name="Cantor M.N."/>
            <person name="Hua S.X."/>
        </authorList>
    </citation>
    <scope>NUCLEOTIDE SEQUENCE [LARGE SCALE GENOMIC DNA]</scope>
    <source>
        <strain evidence="2 3">Ve08.2h10</strain>
    </source>
</reference>
<keyword evidence="1" id="KW-1133">Transmembrane helix</keyword>
<keyword evidence="1" id="KW-0812">Transmembrane</keyword>
<dbReference type="OrthoDB" id="306876at2759"/>
<dbReference type="InParanoid" id="A0A0D0D6R1"/>
<sequence>MSLPEIGVTLLGPLFMGVVGRLILKSSYSKGEALASLCSLGGVVLIVQPPFFLWQFIDEKSDDFAARATPT</sequence>
<reference evidence="3" key="2">
    <citation type="submission" date="2015-01" db="EMBL/GenBank/DDBJ databases">
        <title>Evolutionary Origins and Diversification of the Mycorrhizal Mutualists.</title>
        <authorList>
            <consortium name="DOE Joint Genome Institute"/>
            <consortium name="Mycorrhizal Genomics Consortium"/>
            <person name="Kohler A."/>
            <person name="Kuo A."/>
            <person name="Nagy L.G."/>
            <person name="Floudas D."/>
            <person name="Copeland A."/>
            <person name="Barry K.W."/>
            <person name="Cichocki N."/>
            <person name="Veneault-Fourrey C."/>
            <person name="LaButti K."/>
            <person name="Lindquist E.A."/>
            <person name="Lipzen A."/>
            <person name="Lundell T."/>
            <person name="Morin E."/>
            <person name="Murat C."/>
            <person name="Riley R."/>
            <person name="Ohm R."/>
            <person name="Sun H."/>
            <person name="Tunlid A."/>
            <person name="Henrissat B."/>
            <person name="Grigoriev I.V."/>
            <person name="Hibbett D.S."/>
            <person name="Martin F."/>
        </authorList>
    </citation>
    <scope>NUCLEOTIDE SEQUENCE [LARGE SCALE GENOMIC DNA]</scope>
    <source>
        <strain evidence="3">Ve08.2h10</strain>
    </source>
</reference>
<dbReference type="HOGENOM" id="CLU_2740796_0_0_1"/>
<dbReference type="EMBL" id="KN825271">
    <property type="protein sequence ID" value="KIK92512.1"/>
    <property type="molecule type" value="Genomic_DNA"/>
</dbReference>
<evidence type="ECO:0000256" key="1">
    <source>
        <dbReference type="SAM" id="Phobius"/>
    </source>
</evidence>
<name>A0A0D0D6R1_9AGAM</name>
<dbReference type="Proteomes" id="UP000054538">
    <property type="component" value="Unassembled WGS sequence"/>
</dbReference>
<organism evidence="2 3">
    <name type="scientific">Paxillus rubicundulus Ve08.2h10</name>
    <dbReference type="NCBI Taxonomy" id="930991"/>
    <lineage>
        <taxon>Eukaryota</taxon>
        <taxon>Fungi</taxon>
        <taxon>Dikarya</taxon>
        <taxon>Basidiomycota</taxon>
        <taxon>Agaricomycotina</taxon>
        <taxon>Agaricomycetes</taxon>
        <taxon>Agaricomycetidae</taxon>
        <taxon>Boletales</taxon>
        <taxon>Paxilineae</taxon>
        <taxon>Paxillaceae</taxon>
        <taxon>Paxillus</taxon>
    </lineage>
</organism>
<gene>
    <name evidence="2" type="ORF">PAXRUDRAFT_568702</name>
</gene>
<accession>A0A0D0D6R1</accession>
<evidence type="ECO:0000313" key="2">
    <source>
        <dbReference type="EMBL" id="KIK92512.1"/>
    </source>
</evidence>
<protein>
    <submittedName>
        <fullName evidence="2">Uncharacterized protein</fullName>
    </submittedName>
</protein>
<proteinExistence type="predicted"/>
<keyword evidence="3" id="KW-1185">Reference proteome</keyword>